<feature type="non-terminal residue" evidence="1">
    <location>
        <position position="625"/>
    </location>
</feature>
<gene>
    <name evidence="1" type="ORF">K7432_015167</name>
</gene>
<dbReference type="Proteomes" id="UP001479436">
    <property type="component" value="Unassembled WGS sequence"/>
</dbReference>
<evidence type="ECO:0000313" key="1">
    <source>
        <dbReference type="EMBL" id="KAK9686436.1"/>
    </source>
</evidence>
<protein>
    <submittedName>
        <fullName evidence="1">Uncharacterized protein</fullName>
    </submittedName>
</protein>
<sequence>MSTSNYIQVDAPSRNPPCDCLTLKDYTTKGLGFKHWEQWSAEIIAYEASMRAYLRQYFECHTNLSAESKSTIENTIIERAYSLFIAILDNDFAKIQEVLIALGLSDLSTSFVKHKSDPMLLTSMNKERIAWVKTSFNQAYVDEVNLVDRLLDSLNTAANRWSNAEYMSPYTSIIQSSGYGKSRAIKQIAQRTFVVYCCLRPEQSSGYPLRSAITSTLLAKINGDCKDPPYFYFVRRFVAFIVACMRKLTAFVKNSKKEEILDTSSQDCEDSTIYAKWFKLQIEDTGQEGDTNVCGSKFWAEIQSEMDKIVADCPYISDNRMLRDFTQLVSIANKEMRSALMNSRLKFCDASLVCVMDEARTLLDKNYTPTAASTLFHYLRIAQSIVPDFLSGRPGYFSVMLDTAAKLSNFQSHISHDPSARFIKSNHMFPPFYLLDTFDTLAQKSVDDIERLIRWIQSYMEAPNYDILADIQMQTYRYGRALWSSAATAILSDQGDAVTIAEHSQDDNPVAQAVLQLLKLAATKVSGGADWSSMAVKNITTNEAVAIVQPRINMYVTPQTEMAGEMVADFMGTRRHGSKGLRLMYMAYPSEPILAAGSAAVSSLFSTNKLAEIVDHITAIVREGI</sequence>
<organism evidence="1 2">
    <name type="scientific">Basidiobolus ranarum</name>
    <dbReference type="NCBI Taxonomy" id="34480"/>
    <lineage>
        <taxon>Eukaryota</taxon>
        <taxon>Fungi</taxon>
        <taxon>Fungi incertae sedis</taxon>
        <taxon>Zoopagomycota</taxon>
        <taxon>Entomophthoromycotina</taxon>
        <taxon>Basidiobolomycetes</taxon>
        <taxon>Basidiobolales</taxon>
        <taxon>Basidiobolaceae</taxon>
        <taxon>Basidiobolus</taxon>
    </lineage>
</organism>
<dbReference type="PANTHER" id="PTHR33266">
    <property type="entry name" value="CHROMOSOME 15, WHOLE GENOME SHOTGUN SEQUENCE"/>
    <property type="match status" value="1"/>
</dbReference>
<name>A0ABR2VNH1_9FUNG</name>
<evidence type="ECO:0000313" key="2">
    <source>
        <dbReference type="Proteomes" id="UP001479436"/>
    </source>
</evidence>
<dbReference type="PANTHER" id="PTHR33266:SF1">
    <property type="entry name" value="F-BOX DOMAIN-CONTAINING PROTEIN"/>
    <property type="match status" value="1"/>
</dbReference>
<reference evidence="1 2" key="1">
    <citation type="submission" date="2023-04" db="EMBL/GenBank/DDBJ databases">
        <title>Genome of Basidiobolus ranarum AG-B5.</title>
        <authorList>
            <person name="Stajich J.E."/>
            <person name="Carter-House D."/>
            <person name="Gryganskyi A."/>
        </authorList>
    </citation>
    <scope>NUCLEOTIDE SEQUENCE [LARGE SCALE GENOMIC DNA]</scope>
    <source>
        <strain evidence="1 2">AG-B5</strain>
    </source>
</reference>
<accession>A0ABR2VNH1</accession>
<keyword evidence="2" id="KW-1185">Reference proteome</keyword>
<dbReference type="EMBL" id="JASJQH010008829">
    <property type="protein sequence ID" value="KAK9686436.1"/>
    <property type="molecule type" value="Genomic_DNA"/>
</dbReference>
<proteinExistence type="predicted"/>
<comment type="caution">
    <text evidence="1">The sequence shown here is derived from an EMBL/GenBank/DDBJ whole genome shotgun (WGS) entry which is preliminary data.</text>
</comment>